<evidence type="ECO:0000313" key="2">
    <source>
        <dbReference type="Proteomes" id="UP001055811"/>
    </source>
</evidence>
<dbReference type="EMBL" id="CM042011">
    <property type="protein sequence ID" value="KAI3766940.1"/>
    <property type="molecule type" value="Genomic_DNA"/>
</dbReference>
<comment type="caution">
    <text evidence="1">The sequence shown here is derived from an EMBL/GenBank/DDBJ whole genome shotgun (WGS) entry which is preliminary data.</text>
</comment>
<accession>A0ACB9F7S8</accession>
<keyword evidence="2" id="KW-1185">Reference proteome</keyword>
<protein>
    <submittedName>
        <fullName evidence="1">Uncharacterized protein</fullName>
    </submittedName>
</protein>
<organism evidence="1 2">
    <name type="scientific">Cichorium intybus</name>
    <name type="common">Chicory</name>
    <dbReference type="NCBI Taxonomy" id="13427"/>
    <lineage>
        <taxon>Eukaryota</taxon>
        <taxon>Viridiplantae</taxon>
        <taxon>Streptophyta</taxon>
        <taxon>Embryophyta</taxon>
        <taxon>Tracheophyta</taxon>
        <taxon>Spermatophyta</taxon>
        <taxon>Magnoliopsida</taxon>
        <taxon>eudicotyledons</taxon>
        <taxon>Gunneridae</taxon>
        <taxon>Pentapetalae</taxon>
        <taxon>asterids</taxon>
        <taxon>campanulids</taxon>
        <taxon>Asterales</taxon>
        <taxon>Asteraceae</taxon>
        <taxon>Cichorioideae</taxon>
        <taxon>Cichorieae</taxon>
        <taxon>Cichoriinae</taxon>
        <taxon>Cichorium</taxon>
    </lineage>
</organism>
<proteinExistence type="predicted"/>
<dbReference type="Proteomes" id="UP001055811">
    <property type="component" value="Linkage Group LG03"/>
</dbReference>
<gene>
    <name evidence="1" type="ORF">L2E82_17020</name>
</gene>
<sequence>MVTSEPVSDKWLNALDIKLALMAIEPNVALDEDDDDNNMRNKVFKILYHKLDMLVSIVDQFSNISQSVYFTAILDSWEKKLFTKQQHVQSLVESFLNFKTIVEATISEKFSDLNKYFIDDVRC</sequence>
<reference evidence="2" key="1">
    <citation type="journal article" date="2022" name="Mol. Ecol. Resour.">
        <title>The genomes of chicory, endive, great burdock and yacon provide insights into Asteraceae palaeo-polyploidization history and plant inulin production.</title>
        <authorList>
            <person name="Fan W."/>
            <person name="Wang S."/>
            <person name="Wang H."/>
            <person name="Wang A."/>
            <person name="Jiang F."/>
            <person name="Liu H."/>
            <person name="Zhao H."/>
            <person name="Xu D."/>
            <person name="Zhang Y."/>
        </authorList>
    </citation>
    <scope>NUCLEOTIDE SEQUENCE [LARGE SCALE GENOMIC DNA]</scope>
    <source>
        <strain evidence="2">cv. Punajuju</strain>
    </source>
</reference>
<name>A0ACB9F7S8_CICIN</name>
<evidence type="ECO:0000313" key="1">
    <source>
        <dbReference type="EMBL" id="KAI3766940.1"/>
    </source>
</evidence>
<reference evidence="1 2" key="2">
    <citation type="journal article" date="2022" name="Mol. Ecol. Resour.">
        <title>The genomes of chicory, endive, great burdock and yacon provide insights into Asteraceae paleo-polyploidization history and plant inulin production.</title>
        <authorList>
            <person name="Fan W."/>
            <person name="Wang S."/>
            <person name="Wang H."/>
            <person name="Wang A."/>
            <person name="Jiang F."/>
            <person name="Liu H."/>
            <person name="Zhao H."/>
            <person name="Xu D."/>
            <person name="Zhang Y."/>
        </authorList>
    </citation>
    <scope>NUCLEOTIDE SEQUENCE [LARGE SCALE GENOMIC DNA]</scope>
    <source>
        <strain evidence="2">cv. Punajuju</strain>
        <tissue evidence="1">Leaves</tissue>
    </source>
</reference>